<name>A0A6J6F7V4_9ZZZZ</name>
<sequence>MLGGCLLLVDDLEEPAVETVDDLAVNRELYITADGMTECIGPVPAGADERFWCRCGLCCGLWCVDIGQVNYERGTCNQLAEDRQCHGCFLTKIREVVELDTAPLRGPAGARTDDGTVELHGRLSLRWIQPTAVLKTIGDDAQHRCRCCGHCPLLTAGALTQLVCLWRGRHRWWRLRC</sequence>
<dbReference type="EMBL" id="CAEZTT010000166">
    <property type="protein sequence ID" value="CAB4584377.1"/>
    <property type="molecule type" value="Genomic_DNA"/>
</dbReference>
<protein>
    <submittedName>
        <fullName evidence="1">Unannotated protein</fullName>
    </submittedName>
</protein>
<dbReference type="AlphaFoldDB" id="A0A6J6F7V4"/>
<organism evidence="1">
    <name type="scientific">freshwater metagenome</name>
    <dbReference type="NCBI Taxonomy" id="449393"/>
    <lineage>
        <taxon>unclassified sequences</taxon>
        <taxon>metagenomes</taxon>
        <taxon>ecological metagenomes</taxon>
    </lineage>
</organism>
<evidence type="ECO:0000313" key="1">
    <source>
        <dbReference type="EMBL" id="CAB4584377.1"/>
    </source>
</evidence>
<gene>
    <name evidence="1" type="ORF">UFOPK1726_01130</name>
</gene>
<reference evidence="1" key="1">
    <citation type="submission" date="2020-05" db="EMBL/GenBank/DDBJ databases">
        <authorList>
            <person name="Chiriac C."/>
            <person name="Salcher M."/>
            <person name="Ghai R."/>
            <person name="Kavagutti S V."/>
        </authorList>
    </citation>
    <scope>NUCLEOTIDE SEQUENCE</scope>
</reference>
<accession>A0A6J6F7V4</accession>
<proteinExistence type="predicted"/>